<dbReference type="Proteomes" id="UP000324897">
    <property type="component" value="Chromosome 4"/>
</dbReference>
<feature type="compositionally biased region" description="Gly residues" evidence="1">
    <location>
        <begin position="1"/>
        <end position="14"/>
    </location>
</feature>
<name>A0A5J9VSK5_9POAL</name>
<comment type="caution">
    <text evidence="2">The sequence shown here is derived from an EMBL/GenBank/DDBJ whole genome shotgun (WGS) entry which is preliminary data.</text>
</comment>
<dbReference type="Gramene" id="TVU38547">
    <property type="protein sequence ID" value="TVU38547"/>
    <property type="gene ID" value="EJB05_11924"/>
</dbReference>
<feature type="compositionally biased region" description="Basic and acidic residues" evidence="1">
    <location>
        <begin position="52"/>
        <end position="61"/>
    </location>
</feature>
<dbReference type="EMBL" id="RWGY01000007">
    <property type="protein sequence ID" value="TVU38547.1"/>
    <property type="molecule type" value="Genomic_DNA"/>
</dbReference>
<evidence type="ECO:0000256" key="1">
    <source>
        <dbReference type="SAM" id="MobiDB-lite"/>
    </source>
</evidence>
<gene>
    <name evidence="2" type="ORF">EJB05_11924</name>
</gene>
<dbReference type="AlphaFoldDB" id="A0A5J9VSK5"/>
<evidence type="ECO:0000313" key="3">
    <source>
        <dbReference type="Proteomes" id="UP000324897"/>
    </source>
</evidence>
<sequence length="182" mass="20191">MSAFVGGMGGAGRGVGRRKKRLTDGARSSVRDRGEKREKRGKGRQTGPAERIWARGELGKEKEEDDRETSFRVIGMMHYYTKFEVLLFDSGPGSWSVCASTSWDALSLSRELAKGFPLLSLPPSYAYGSLYWKVNDMNRLLKLDISKIEFSIIDLPLGHDQRGVVIVEAGEDGSRTFATVVL</sequence>
<organism evidence="2 3">
    <name type="scientific">Eragrostis curvula</name>
    <name type="common">weeping love grass</name>
    <dbReference type="NCBI Taxonomy" id="38414"/>
    <lineage>
        <taxon>Eukaryota</taxon>
        <taxon>Viridiplantae</taxon>
        <taxon>Streptophyta</taxon>
        <taxon>Embryophyta</taxon>
        <taxon>Tracheophyta</taxon>
        <taxon>Spermatophyta</taxon>
        <taxon>Magnoliopsida</taxon>
        <taxon>Liliopsida</taxon>
        <taxon>Poales</taxon>
        <taxon>Poaceae</taxon>
        <taxon>PACMAD clade</taxon>
        <taxon>Chloridoideae</taxon>
        <taxon>Eragrostideae</taxon>
        <taxon>Eragrostidinae</taxon>
        <taxon>Eragrostis</taxon>
    </lineage>
</organism>
<keyword evidence="3" id="KW-1185">Reference proteome</keyword>
<dbReference type="PANTHER" id="PTHR31264">
    <property type="entry name" value="OS07G0554500 PROTEIN-RELATED"/>
    <property type="match status" value="1"/>
</dbReference>
<feature type="compositionally biased region" description="Basic and acidic residues" evidence="1">
    <location>
        <begin position="29"/>
        <end position="38"/>
    </location>
</feature>
<dbReference type="PANTHER" id="PTHR31264:SF3">
    <property type="entry name" value="OS07G0554100 PROTEIN"/>
    <property type="match status" value="1"/>
</dbReference>
<protein>
    <submittedName>
        <fullName evidence="2">Uncharacterized protein</fullName>
    </submittedName>
</protein>
<reference evidence="2 3" key="1">
    <citation type="journal article" date="2019" name="Sci. Rep.">
        <title>A high-quality genome of Eragrostis curvula grass provides insights into Poaceae evolution and supports new strategies to enhance forage quality.</title>
        <authorList>
            <person name="Carballo J."/>
            <person name="Santos B.A.C.M."/>
            <person name="Zappacosta D."/>
            <person name="Garbus I."/>
            <person name="Selva J.P."/>
            <person name="Gallo C.A."/>
            <person name="Diaz A."/>
            <person name="Albertini E."/>
            <person name="Caccamo M."/>
            <person name="Echenique V."/>
        </authorList>
    </citation>
    <scope>NUCLEOTIDE SEQUENCE [LARGE SCALE GENOMIC DNA]</scope>
    <source>
        <strain evidence="3">cv. Victoria</strain>
        <tissue evidence="2">Leaf</tissue>
    </source>
</reference>
<accession>A0A5J9VSK5</accession>
<feature type="non-terminal residue" evidence="2">
    <location>
        <position position="1"/>
    </location>
</feature>
<feature type="region of interest" description="Disordered" evidence="1">
    <location>
        <begin position="1"/>
        <end position="61"/>
    </location>
</feature>
<evidence type="ECO:0000313" key="2">
    <source>
        <dbReference type="EMBL" id="TVU38547.1"/>
    </source>
</evidence>
<proteinExistence type="predicted"/>